<feature type="transmembrane region" description="Helical" evidence="7">
    <location>
        <begin position="354"/>
        <end position="377"/>
    </location>
</feature>
<dbReference type="Proteomes" id="UP000244338">
    <property type="component" value="Unassembled WGS sequence"/>
</dbReference>
<feature type="transmembrane region" description="Helical" evidence="7">
    <location>
        <begin position="159"/>
        <end position="177"/>
    </location>
</feature>
<dbReference type="GO" id="GO:0015648">
    <property type="term" value="F:lipid-linked peptidoglycan transporter activity"/>
    <property type="evidence" value="ECO:0007669"/>
    <property type="project" value="TreeGrafter"/>
</dbReference>
<evidence type="ECO:0000256" key="4">
    <source>
        <dbReference type="ARBA" id="ARBA00022960"/>
    </source>
</evidence>
<comment type="caution">
    <text evidence="8">The sequence shown here is derived from an EMBL/GenBank/DDBJ whole genome shotgun (WGS) entry which is preliminary data.</text>
</comment>
<dbReference type="InterPro" id="IPR001182">
    <property type="entry name" value="FtsW/RodA"/>
</dbReference>
<name>A0A2R6Y345_9BACL</name>
<dbReference type="GO" id="GO:0051301">
    <property type="term" value="P:cell division"/>
    <property type="evidence" value="ECO:0007669"/>
    <property type="project" value="UniProtKB-KW"/>
</dbReference>
<evidence type="ECO:0000256" key="2">
    <source>
        <dbReference type="ARBA" id="ARBA00022475"/>
    </source>
</evidence>
<evidence type="ECO:0000313" key="9">
    <source>
        <dbReference type="Proteomes" id="UP000244338"/>
    </source>
</evidence>
<feature type="transmembrane region" description="Helical" evidence="7">
    <location>
        <begin position="69"/>
        <end position="89"/>
    </location>
</feature>
<keyword evidence="3 7" id="KW-0812">Transmembrane</keyword>
<dbReference type="PROSITE" id="PS00428">
    <property type="entry name" value="FTSW_RODA_SPOVE"/>
    <property type="match status" value="1"/>
</dbReference>
<protein>
    <submittedName>
        <fullName evidence="8">Cell division protein FtsW / Stage V sporulation protein E</fullName>
    </submittedName>
</protein>
<keyword evidence="8" id="KW-0132">Cell division</keyword>
<dbReference type="EMBL" id="PEBX01000013">
    <property type="protein sequence ID" value="PTQ57104.1"/>
    <property type="molecule type" value="Genomic_DNA"/>
</dbReference>
<feature type="transmembrane region" description="Helical" evidence="7">
    <location>
        <begin position="29"/>
        <end position="54"/>
    </location>
</feature>
<keyword evidence="6 7" id="KW-0472">Membrane</keyword>
<feature type="transmembrane region" description="Helical" evidence="7">
    <location>
        <begin position="207"/>
        <end position="229"/>
    </location>
</feature>
<dbReference type="InterPro" id="IPR013437">
    <property type="entry name" value="FtsW"/>
</dbReference>
<sequence>MGLDTGAEGLQRLPIYRGRSGLKKKPFDIILFFAVVMLLAIGLVMVLSASAVIAEHDFGDTFYYVKRQAIFAVLGIALMIMASEIDYWLYREHVRVIFLSALLSLMIVLIPGIGVIRGGARSWIGIGAFSIQPAEFAKLALIVTLAVYLERHHERLGSFWRGLFPPLLLGVFFFALIMLQPDLGTGTVLLGTTVFMTFVAGARLLHLFLLGGVGLVAFAGLVAAAPYRLQRILAYLDPWQDPLGAGYQTIQSLYAIGPGGLFGLGLGMSRQKYQYLPEPYNDFIFAITAEELGLIGATFVLLLFGVIIWRGYLIALYAPDHFARLTAVGITSMILIQVLINVGVVIGLLPVTGITLPLMSAGGSSLLIILYGLGVLLNISRYQERI</sequence>
<dbReference type="InterPro" id="IPR013438">
    <property type="entry name" value="SpoVE"/>
</dbReference>
<organism evidence="8 9">
    <name type="scientific">Candidatus Carbonibacillus altaicus</name>
    <dbReference type="NCBI Taxonomy" id="2163959"/>
    <lineage>
        <taxon>Bacteria</taxon>
        <taxon>Bacillati</taxon>
        <taxon>Bacillota</taxon>
        <taxon>Bacilli</taxon>
        <taxon>Bacillales</taxon>
        <taxon>Candidatus Carbonibacillus</taxon>
    </lineage>
</organism>
<keyword evidence="8" id="KW-0131">Cell cycle</keyword>
<feature type="transmembrane region" description="Helical" evidence="7">
    <location>
        <begin position="325"/>
        <end position="348"/>
    </location>
</feature>
<keyword evidence="4" id="KW-0133">Cell shape</keyword>
<keyword evidence="2" id="KW-1003">Cell membrane</keyword>
<evidence type="ECO:0000256" key="1">
    <source>
        <dbReference type="ARBA" id="ARBA00004651"/>
    </source>
</evidence>
<dbReference type="Pfam" id="PF01098">
    <property type="entry name" value="FTSW_RODA_SPOVE"/>
    <property type="match status" value="1"/>
</dbReference>
<dbReference type="NCBIfam" id="TIGR02615">
    <property type="entry name" value="spoVE"/>
    <property type="match status" value="1"/>
</dbReference>
<evidence type="ECO:0000313" key="8">
    <source>
        <dbReference type="EMBL" id="PTQ57104.1"/>
    </source>
</evidence>
<dbReference type="GO" id="GO:0008360">
    <property type="term" value="P:regulation of cell shape"/>
    <property type="evidence" value="ECO:0007669"/>
    <property type="project" value="UniProtKB-KW"/>
</dbReference>
<comment type="subcellular location">
    <subcellularLocation>
        <location evidence="1">Cell membrane</location>
        <topology evidence="1">Multi-pass membrane protein</topology>
    </subcellularLocation>
</comment>
<dbReference type="InterPro" id="IPR018365">
    <property type="entry name" value="Cell_cycle_FtsW-rel_CS"/>
</dbReference>
<feature type="transmembrane region" description="Helical" evidence="7">
    <location>
        <begin position="292"/>
        <end position="313"/>
    </location>
</feature>
<dbReference type="AlphaFoldDB" id="A0A2R6Y345"/>
<dbReference type="NCBIfam" id="TIGR02614">
    <property type="entry name" value="ftsW"/>
    <property type="match status" value="1"/>
</dbReference>
<evidence type="ECO:0000256" key="7">
    <source>
        <dbReference type="SAM" id="Phobius"/>
    </source>
</evidence>
<reference evidence="9" key="1">
    <citation type="journal article" date="2018" name="Sci. Rep.">
        <title>Lignite coal burning seam in the remote Altai Mountains harbors a hydrogen-driven thermophilic microbial community.</title>
        <authorList>
            <person name="Kadnikov V.V."/>
            <person name="Mardanov A.V."/>
            <person name="Ivasenko D.A."/>
            <person name="Antsiferov D.V."/>
            <person name="Beletsky A.V."/>
            <person name="Karnachuk O.V."/>
            <person name="Ravin N.V."/>
        </authorList>
    </citation>
    <scope>NUCLEOTIDE SEQUENCE [LARGE SCALE GENOMIC DNA]</scope>
</reference>
<dbReference type="PANTHER" id="PTHR30474">
    <property type="entry name" value="CELL CYCLE PROTEIN"/>
    <property type="match status" value="1"/>
</dbReference>
<gene>
    <name evidence="8" type="ORF">BSOLF_2255</name>
</gene>
<evidence type="ECO:0000256" key="3">
    <source>
        <dbReference type="ARBA" id="ARBA00022692"/>
    </source>
</evidence>
<dbReference type="GO" id="GO:0009252">
    <property type="term" value="P:peptidoglycan biosynthetic process"/>
    <property type="evidence" value="ECO:0007669"/>
    <property type="project" value="InterPro"/>
</dbReference>
<proteinExistence type="predicted"/>
<evidence type="ECO:0000256" key="5">
    <source>
        <dbReference type="ARBA" id="ARBA00022989"/>
    </source>
</evidence>
<dbReference type="GO" id="GO:0005886">
    <property type="term" value="C:plasma membrane"/>
    <property type="evidence" value="ECO:0007669"/>
    <property type="project" value="UniProtKB-SubCell"/>
</dbReference>
<feature type="transmembrane region" description="Helical" evidence="7">
    <location>
        <begin position="183"/>
        <end position="200"/>
    </location>
</feature>
<dbReference type="PANTHER" id="PTHR30474:SF13">
    <property type="entry name" value="STAGE V SPORULATION PROTEIN E"/>
    <property type="match status" value="1"/>
</dbReference>
<feature type="transmembrane region" description="Helical" evidence="7">
    <location>
        <begin position="96"/>
        <end position="116"/>
    </location>
</feature>
<feature type="transmembrane region" description="Helical" evidence="7">
    <location>
        <begin position="122"/>
        <end position="147"/>
    </location>
</feature>
<evidence type="ECO:0000256" key="6">
    <source>
        <dbReference type="ARBA" id="ARBA00023136"/>
    </source>
</evidence>
<dbReference type="GO" id="GO:0032153">
    <property type="term" value="C:cell division site"/>
    <property type="evidence" value="ECO:0007669"/>
    <property type="project" value="TreeGrafter"/>
</dbReference>
<keyword evidence="5 7" id="KW-1133">Transmembrane helix</keyword>
<accession>A0A2R6Y345</accession>